<proteinExistence type="predicted"/>
<dbReference type="Proteomes" id="UP000239197">
    <property type="component" value="Chromosome"/>
</dbReference>
<accession>A0A2L1UQY1</accession>
<reference evidence="2" key="1">
    <citation type="submission" date="2017-01" db="EMBL/GenBank/DDBJ databases">
        <title>Genome sequence of Rouxiella sp. ERMR1:05.</title>
        <authorList>
            <person name="Kumar R."/>
            <person name="Singh D."/>
            <person name="Kumar S."/>
        </authorList>
    </citation>
    <scope>NUCLEOTIDE SEQUENCE [LARGE SCALE GENOMIC DNA]</scope>
    <source>
        <strain evidence="2">ERMR1:05</strain>
    </source>
</reference>
<evidence type="ECO:0000313" key="2">
    <source>
        <dbReference type="Proteomes" id="UP000239197"/>
    </source>
</evidence>
<name>A0A2L1UQY1_9GAMM</name>
<organism evidence="1 2">
    <name type="scientific">Rahnella sikkimica</name>
    <dbReference type="NCBI Taxonomy" id="1805933"/>
    <lineage>
        <taxon>Bacteria</taxon>
        <taxon>Pseudomonadati</taxon>
        <taxon>Pseudomonadota</taxon>
        <taxon>Gammaproteobacteria</taxon>
        <taxon>Enterobacterales</taxon>
        <taxon>Yersiniaceae</taxon>
        <taxon>Rahnella</taxon>
    </lineage>
</organism>
<keyword evidence="2" id="KW-1185">Reference proteome</keyword>
<dbReference type="KEGG" id="rox:BV494_10485"/>
<dbReference type="OrthoDB" id="9804441at2"/>
<sequence length="85" mass="10146">MKTFKNDELIVLRNENDYMAWLSKYYSLDIFSAEDIAETVYQDRPDCYPCIICSRYGPNDCFGEILLYITHVEIENWYKLLNSVK</sequence>
<dbReference type="EMBL" id="CP019062">
    <property type="protein sequence ID" value="AVF35334.1"/>
    <property type="molecule type" value="Genomic_DNA"/>
</dbReference>
<dbReference type="AlphaFoldDB" id="A0A2L1UQY1"/>
<dbReference type="RefSeq" id="WP_104922833.1">
    <property type="nucleotide sequence ID" value="NZ_CP019062.1"/>
</dbReference>
<evidence type="ECO:0000313" key="1">
    <source>
        <dbReference type="EMBL" id="AVF35334.1"/>
    </source>
</evidence>
<gene>
    <name evidence="1" type="ORF">BV494_10485</name>
</gene>
<protein>
    <submittedName>
        <fullName evidence="1">Uncharacterized protein</fullName>
    </submittedName>
</protein>